<accession>A0A2H1L6D5</accession>
<dbReference type="RefSeq" id="WP_101589246.1">
    <property type="nucleotide sequence ID" value="NZ_FXZM01000008.1"/>
</dbReference>
<keyword evidence="3" id="KW-1185">Reference proteome</keyword>
<dbReference type="OrthoDB" id="9932308at2"/>
<evidence type="ECO:0000256" key="1">
    <source>
        <dbReference type="SAM" id="Phobius"/>
    </source>
</evidence>
<name>A0A2H1L6D5_9MICO</name>
<reference evidence="3" key="1">
    <citation type="submission" date="2017-03" db="EMBL/GenBank/DDBJ databases">
        <authorList>
            <person name="Monnet C."/>
        </authorList>
    </citation>
    <scope>NUCLEOTIDE SEQUENCE [LARGE SCALE GENOMIC DNA]</scope>
    <source>
        <strain evidence="3">SJ5-8</strain>
    </source>
</reference>
<gene>
    <name evidence="2" type="ORF">BJEO58_01904</name>
</gene>
<sequence>MTILDPSAADPPAAEPPAADVLRPPRVLRIALVVFEVVCWVVSGVLVLAGVAGVITILLGTVPGTARLIGGATLIAEGGGVVEGGTIDVVLEGVPVEVSWPYLVTIIVSFGAWIVLCVALARVSRGLRSGVPFRSVTPRFLYAFAAIWTVLAFAAPFVIGATQPAMARAAGIVIPGATFSYTMRVEDLLGILAGPVIAVVVAVLATGSRMWAEHRRVG</sequence>
<keyword evidence="1" id="KW-0812">Transmembrane</keyword>
<evidence type="ECO:0000313" key="2">
    <source>
        <dbReference type="EMBL" id="SMY12310.1"/>
    </source>
</evidence>
<feature type="transmembrane region" description="Helical" evidence="1">
    <location>
        <begin position="188"/>
        <end position="206"/>
    </location>
</feature>
<dbReference type="Proteomes" id="UP000234462">
    <property type="component" value="Unassembled WGS sequence"/>
</dbReference>
<dbReference type="EMBL" id="FXZM01000008">
    <property type="protein sequence ID" value="SMY12310.1"/>
    <property type="molecule type" value="Genomic_DNA"/>
</dbReference>
<dbReference type="AlphaFoldDB" id="A0A2H1L6D5"/>
<feature type="transmembrane region" description="Helical" evidence="1">
    <location>
        <begin position="30"/>
        <end position="59"/>
    </location>
</feature>
<evidence type="ECO:0000313" key="3">
    <source>
        <dbReference type="Proteomes" id="UP000234462"/>
    </source>
</evidence>
<organism evidence="2 3">
    <name type="scientific">Brevibacterium jeotgali</name>
    <dbReference type="NCBI Taxonomy" id="1262550"/>
    <lineage>
        <taxon>Bacteria</taxon>
        <taxon>Bacillati</taxon>
        <taxon>Actinomycetota</taxon>
        <taxon>Actinomycetes</taxon>
        <taxon>Micrococcales</taxon>
        <taxon>Brevibacteriaceae</taxon>
        <taxon>Brevibacterium</taxon>
    </lineage>
</organism>
<protein>
    <submittedName>
        <fullName evidence="2">Uncharacterized protein</fullName>
    </submittedName>
</protein>
<keyword evidence="1" id="KW-1133">Transmembrane helix</keyword>
<feature type="transmembrane region" description="Helical" evidence="1">
    <location>
        <begin position="100"/>
        <end position="120"/>
    </location>
</feature>
<proteinExistence type="predicted"/>
<keyword evidence="1" id="KW-0472">Membrane</keyword>
<feature type="transmembrane region" description="Helical" evidence="1">
    <location>
        <begin position="140"/>
        <end position="159"/>
    </location>
</feature>